<reference evidence="3 4" key="1">
    <citation type="submission" date="2016-10" db="EMBL/GenBank/DDBJ databases">
        <title>Genome Sequence of Pseudomonas putida GM4FR.</title>
        <authorList>
            <person name="Poehlein A."/>
            <person name="Wemheuer F."/>
            <person name="Hollensteiner J."/>
            <person name="Wemheuer B."/>
        </authorList>
    </citation>
    <scope>NUCLEOTIDE SEQUENCE [LARGE SCALE GENOMIC DNA]</scope>
    <source>
        <strain evidence="3 4">GM4FR</strain>
    </source>
</reference>
<dbReference type="InterPro" id="IPR012373">
    <property type="entry name" value="Ferrdict_sens_TM"/>
</dbReference>
<dbReference type="OrthoDB" id="1099576at2"/>
<dbReference type="RefSeq" id="WP_075804614.1">
    <property type="nucleotide sequence ID" value="NZ_MKZO01000035.1"/>
</dbReference>
<dbReference type="Pfam" id="PF16220">
    <property type="entry name" value="DUF4880"/>
    <property type="match status" value="1"/>
</dbReference>
<organism evidence="3 4">
    <name type="scientific">Pseudomonas putida</name>
    <name type="common">Arthrobacter siderocapsulatus</name>
    <dbReference type="NCBI Taxonomy" id="303"/>
    <lineage>
        <taxon>Bacteria</taxon>
        <taxon>Pseudomonadati</taxon>
        <taxon>Pseudomonadota</taxon>
        <taxon>Gammaproteobacteria</taxon>
        <taxon>Pseudomonadales</taxon>
        <taxon>Pseudomonadaceae</taxon>
        <taxon>Pseudomonas</taxon>
    </lineage>
</organism>
<dbReference type="Gene3D" id="2.60.120.1440">
    <property type="match status" value="1"/>
</dbReference>
<evidence type="ECO:0000259" key="2">
    <source>
        <dbReference type="Pfam" id="PF16220"/>
    </source>
</evidence>
<dbReference type="PANTHER" id="PTHR30273:SF2">
    <property type="entry name" value="PROTEIN FECR"/>
    <property type="match status" value="1"/>
</dbReference>
<evidence type="ECO:0008006" key="5">
    <source>
        <dbReference type="Google" id="ProtNLM"/>
    </source>
</evidence>
<dbReference type="InterPro" id="IPR006860">
    <property type="entry name" value="FecR"/>
</dbReference>
<protein>
    <recommendedName>
        <fullName evidence="5">Iron dicitrate transport regulator FecR</fullName>
    </recommendedName>
</protein>
<accession>A0A1Q9R1L5</accession>
<evidence type="ECO:0000259" key="1">
    <source>
        <dbReference type="Pfam" id="PF04773"/>
    </source>
</evidence>
<gene>
    <name evidence="3" type="ORF">PSEMO_38420</name>
</gene>
<feature type="domain" description="FecR N-terminal" evidence="2">
    <location>
        <begin position="9"/>
        <end position="50"/>
    </location>
</feature>
<dbReference type="Proteomes" id="UP000186736">
    <property type="component" value="Unassembled WGS sequence"/>
</dbReference>
<dbReference type="Pfam" id="PF04773">
    <property type="entry name" value="FecR"/>
    <property type="match status" value="1"/>
</dbReference>
<dbReference type="InterPro" id="IPR032623">
    <property type="entry name" value="FecR_N"/>
</dbReference>
<sequence>MTLPRDVLEAAAHWFVELRCEPDAATRAAHQHWLDSDPRHQQAWARLGRLQGTFGQVAPQLARTTLAGARAKRREVLKVLSLLLAAGAAGTLAWRDTTVQGLLADQRTATGERRALRLEDGSQLQLNTASALNIRYSADLRQLELLHGEILVETARDVLARPFVVHTAEGSLRALGTRFLVRREAGLTRVCVLEHAVEVRCAASTTPIRIDAGQQLAFSTAQPGPLQAAPAQADAWSRGMLVVSDWRLGDFIAELQRYRPGHLGCAEAVAGLRISGAFHLADSDIVLDNLTSTLPVRIRRFSRFWARVEAA</sequence>
<evidence type="ECO:0000313" key="4">
    <source>
        <dbReference type="Proteomes" id="UP000186736"/>
    </source>
</evidence>
<dbReference type="PANTHER" id="PTHR30273">
    <property type="entry name" value="PERIPLASMIC SIGNAL SENSOR AND SIGMA FACTOR ACTIVATOR FECR-RELATED"/>
    <property type="match status" value="1"/>
</dbReference>
<dbReference type="PIRSF" id="PIRSF018266">
    <property type="entry name" value="FecR"/>
    <property type="match status" value="1"/>
</dbReference>
<comment type="caution">
    <text evidence="3">The sequence shown here is derived from an EMBL/GenBank/DDBJ whole genome shotgun (WGS) entry which is preliminary data.</text>
</comment>
<feature type="domain" description="FecR protein" evidence="1">
    <location>
        <begin position="107"/>
        <end position="198"/>
    </location>
</feature>
<name>A0A1Q9R1L5_PSEPU</name>
<dbReference type="EMBL" id="MKZO01000035">
    <property type="protein sequence ID" value="OLS61294.1"/>
    <property type="molecule type" value="Genomic_DNA"/>
</dbReference>
<proteinExistence type="predicted"/>
<dbReference type="GO" id="GO:0016989">
    <property type="term" value="F:sigma factor antagonist activity"/>
    <property type="evidence" value="ECO:0007669"/>
    <property type="project" value="TreeGrafter"/>
</dbReference>
<evidence type="ECO:0000313" key="3">
    <source>
        <dbReference type="EMBL" id="OLS61294.1"/>
    </source>
</evidence>
<dbReference type="AlphaFoldDB" id="A0A1Q9R1L5"/>